<dbReference type="EMBL" id="JAVDPF010000001">
    <property type="protein sequence ID" value="KAL1886520.1"/>
    <property type="molecule type" value="Genomic_DNA"/>
</dbReference>
<feature type="region of interest" description="Disordered" evidence="1">
    <location>
        <begin position="25"/>
        <end position="104"/>
    </location>
</feature>
<name>A0ABR3YES8_9EURO</name>
<gene>
    <name evidence="2" type="ORF">Plec18167_000451</name>
</gene>
<dbReference type="Proteomes" id="UP001583193">
    <property type="component" value="Unassembled WGS sequence"/>
</dbReference>
<reference evidence="2 3" key="1">
    <citation type="journal article" date="2024" name="IMA Fungus">
        <title>IMA Genome - F19 : A genome assembly and annotation guide to empower mycologists, including annotated draft genome sequences of Ceratocystis pirilliformis, Diaporthe australafricana, Fusarium ophioides, Paecilomyces lecythidis, and Sporothrix stenoceras.</title>
        <authorList>
            <person name="Aylward J."/>
            <person name="Wilson A.M."/>
            <person name="Visagie C.M."/>
            <person name="Spraker J."/>
            <person name="Barnes I."/>
            <person name="Buitendag C."/>
            <person name="Ceriani C."/>
            <person name="Del Mar Angel L."/>
            <person name="du Plessis D."/>
            <person name="Fuchs T."/>
            <person name="Gasser K."/>
            <person name="Kramer D."/>
            <person name="Li W."/>
            <person name="Munsamy K."/>
            <person name="Piso A."/>
            <person name="Price J.L."/>
            <person name="Sonnekus B."/>
            <person name="Thomas C."/>
            <person name="van der Nest A."/>
            <person name="van Dijk A."/>
            <person name="van Heerden A."/>
            <person name="van Vuuren N."/>
            <person name="Yilmaz N."/>
            <person name="Duong T.A."/>
            <person name="van der Merwe N.A."/>
            <person name="Wingfield M.J."/>
            <person name="Wingfield B.D."/>
        </authorList>
    </citation>
    <scope>NUCLEOTIDE SEQUENCE [LARGE SCALE GENOMIC DNA]</scope>
    <source>
        <strain evidence="2 3">CMW 18167</strain>
    </source>
</reference>
<evidence type="ECO:0000313" key="3">
    <source>
        <dbReference type="Proteomes" id="UP001583193"/>
    </source>
</evidence>
<feature type="compositionally biased region" description="Acidic residues" evidence="1">
    <location>
        <begin position="92"/>
        <end position="104"/>
    </location>
</feature>
<proteinExistence type="predicted"/>
<protein>
    <submittedName>
        <fullName evidence="2">Uncharacterized protein</fullName>
    </submittedName>
</protein>
<accession>A0ABR3YES8</accession>
<sequence length="377" mass="42549">MESLHIQNQPWDHLSSVFSNLDLSMSQDSSYGSDVQSFSTENTSVTTSPAMSSAPSTKPSVGRPLKSILKKPEEAHEDDDDDSVSESGYESEPSDYEFDPSFDSEPSDLHYCEETIFDSEDDSDVSSEISDHSEGQSDFAFDDSLVVFEPCVRFDSNISYIEAPSFDDDDVDCQPEMTVHEMMELARASGSLNIIHNDCDDNTDDDCSEDECGTNRKVMNGPEEHTPEDIEIDRELFLAYMNGINGVPEHVYKPRLQNHANAIREGLVHNPFFESETVYGTYLDHVLSHVIGFSRNLLVRDEFAELIRLNESKIAMEHHETSQQEIENYTRHILEKIETLLSDRLSKGQLELGQDELSFFAGGVLYALENWAIYTSE</sequence>
<organism evidence="2 3">
    <name type="scientific">Paecilomyces lecythidis</name>
    <dbReference type="NCBI Taxonomy" id="3004212"/>
    <lineage>
        <taxon>Eukaryota</taxon>
        <taxon>Fungi</taxon>
        <taxon>Dikarya</taxon>
        <taxon>Ascomycota</taxon>
        <taxon>Pezizomycotina</taxon>
        <taxon>Eurotiomycetes</taxon>
        <taxon>Eurotiomycetidae</taxon>
        <taxon>Eurotiales</taxon>
        <taxon>Thermoascaceae</taxon>
        <taxon>Paecilomyces</taxon>
    </lineage>
</organism>
<feature type="compositionally biased region" description="Acidic residues" evidence="1">
    <location>
        <begin position="75"/>
        <end position="84"/>
    </location>
</feature>
<evidence type="ECO:0000313" key="2">
    <source>
        <dbReference type="EMBL" id="KAL1886520.1"/>
    </source>
</evidence>
<keyword evidence="3" id="KW-1185">Reference proteome</keyword>
<comment type="caution">
    <text evidence="2">The sequence shown here is derived from an EMBL/GenBank/DDBJ whole genome shotgun (WGS) entry which is preliminary data.</text>
</comment>
<feature type="compositionally biased region" description="Polar residues" evidence="1">
    <location>
        <begin position="25"/>
        <end position="42"/>
    </location>
</feature>
<feature type="compositionally biased region" description="Low complexity" evidence="1">
    <location>
        <begin position="43"/>
        <end position="60"/>
    </location>
</feature>
<evidence type="ECO:0000256" key="1">
    <source>
        <dbReference type="SAM" id="MobiDB-lite"/>
    </source>
</evidence>